<dbReference type="Pfam" id="PF13417">
    <property type="entry name" value="GST_N_3"/>
    <property type="match status" value="1"/>
</dbReference>
<name>A0A0G4EFM6_VITBC</name>
<keyword evidence="1" id="KW-0732">Signal</keyword>
<dbReference type="PROSITE" id="PS50404">
    <property type="entry name" value="GST_NTER"/>
    <property type="match status" value="1"/>
</dbReference>
<dbReference type="PROSITE" id="PS00195">
    <property type="entry name" value="GLUTAREDOXIN_1"/>
    <property type="match status" value="1"/>
</dbReference>
<evidence type="ECO:0000313" key="3">
    <source>
        <dbReference type="EMBL" id="CEL94178.1"/>
    </source>
</evidence>
<dbReference type="OMA" id="NLTCVKG"/>
<dbReference type="AlphaFoldDB" id="A0A0G4EFM6"/>
<organism evidence="3 4">
    <name type="scientific">Vitrella brassicaformis (strain CCMP3155)</name>
    <dbReference type="NCBI Taxonomy" id="1169540"/>
    <lineage>
        <taxon>Eukaryota</taxon>
        <taxon>Sar</taxon>
        <taxon>Alveolata</taxon>
        <taxon>Colpodellida</taxon>
        <taxon>Vitrellaceae</taxon>
        <taxon>Vitrella</taxon>
    </lineage>
</organism>
<dbReference type="Gene3D" id="1.20.1050.10">
    <property type="match status" value="1"/>
</dbReference>
<dbReference type="InterPro" id="IPR036249">
    <property type="entry name" value="Thioredoxin-like_sf"/>
</dbReference>
<dbReference type="Gene3D" id="3.40.30.10">
    <property type="entry name" value="Glutaredoxin"/>
    <property type="match status" value="1"/>
</dbReference>
<dbReference type="SUPFAM" id="SSF47616">
    <property type="entry name" value="GST C-terminal domain-like"/>
    <property type="match status" value="1"/>
</dbReference>
<dbReference type="STRING" id="1169540.A0A0G4EFM6"/>
<dbReference type="NCBIfam" id="NF007702">
    <property type="entry name" value="PRK10387.1"/>
    <property type="match status" value="1"/>
</dbReference>
<feature type="domain" description="GST N-terminal" evidence="2">
    <location>
        <begin position="106"/>
        <end position="189"/>
    </location>
</feature>
<dbReference type="SUPFAM" id="SSF52833">
    <property type="entry name" value="Thioredoxin-like"/>
    <property type="match status" value="1"/>
</dbReference>
<dbReference type="InterPro" id="IPR011767">
    <property type="entry name" value="GLR_AS"/>
</dbReference>
<dbReference type="InterPro" id="IPR036282">
    <property type="entry name" value="Glutathione-S-Trfase_C_sf"/>
</dbReference>
<feature type="chain" id="PRO_5005187057" description="GST N-terminal domain-containing protein" evidence="1">
    <location>
        <begin position="28"/>
        <end position="337"/>
    </location>
</feature>
<keyword evidence="4" id="KW-1185">Reference proteome</keyword>
<dbReference type="VEuPathDB" id="CryptoDB:Vbra_7158"/>
<evidence type="ECO:0000259" key="2">
    <source>
        <dbReference type="PROSITE" id="PS50404"/>
    </source>
</evidence>
<dbReference type="OrthoDB" id="1738954at2759"/>
<dbReference type="EMBL" id="CDMY01000209">
    <property type="protein sequence ID" value="CEL94178.1"/>
    <property type="molecule type" value="Genomic_DNA"/>
</dbReference>
<evidence type="ECO:0000313" key="4">
    <source>
        <dbReference type="Proteomes" id="UP000041254"/>
    </source>
</evidence>
<accession>A0A0G4EFM6</accession>
<sequence length="337" mass="37783">MAYLRTAGAASGILIVLLLLAEALVASEGFKATHSSALVRHRTRRQGHGPHRRYHPLAMQQTATATQQRGGVAADGEWTVSKPIPAPVVEDSRIDPRVKGGEKYLHLPRLYVYDHCPFCVRARMIFGLKNIKHDLVYMANDDIETPTHLIGKKMAPILEVRGRRPGEGLIMPESLDIVKYIDESEEIGAGLPLLKPFSGRSDLKEWLDSIAEPSRRLSRPRFAWSANLPEFAFDSARRTYIARHPLENPSSYEENYERSAEWIAALSEGLKKLDGMIANPQEGYISEGGISYDDIDMFPRLRNLSIVKGLEFPPNVKAYIEVLSKKTDVALYTKMAF</sequence>
<gene>
    <name evidence="3" type="ORF">Vbra_7158</name>
</gene>
<dbReference type="Proteomes" id="UP000041254">
    <property type="component" value="Unassembled WGS sequence"/>
</dbReference>
<dbReference type="InterPro" id="IPR007494">
    <property type="entry name" value="Glutaredoxin2_C"/>
</dbReference>
<reference evidence="3 4" key="1">
    <citation type="submission" date="2014-11" db="EMBL/GenBank/DDBJ databases">
        <authorList>
            <person name="Zhu J."/>
            <person name="Qi W."/>
            <person name="Song R."/>
        </authorList>
    </citation>
    <scope>NUCLEOTIDE SEQUENCE [LARGE SCALE GENOMIC DNA]</scope>
</reference>
<dbReference type="InterPro" id="IPR004045">
    <property type="entry name" value="Glutathione_S-Trfase_N"/>
</dbReference>
<dbReference type="InParanoid" id="A0A0G4EFM6"/>
<feature type="signal peptide" evidence="1">
    <location>
        <begin position="1"/>
        <end position="27"/>
    </location>
</feature>
<proteinExistence type="predicted"/>
<protein>
    <recommendedName>
        <fullName evidence="2">GST N-terminal domain-containing protein</fullName>
    </recommendedName>
</protein>
<dbReference type="Pfam" id="PF04399">
    <property type="entry name" value="Glutaredoxin2_C"/>
    <property type="match status" value="1"/>
</dbReference>
<dbReference type="PhylomeDB" id="A0A0G4EFM6"/>
<evidence type="ECO:0000256" key="1">
    <source>
        <dbReference type="SAM" id="SignalP"/>
    </source>
</evidence>